<keyword evidence="5" id="KW-1185">Reference proteome</keyword>
<evidence type="ECO:0000256" key="2">
    <source>
        <dbReference type="ARBA" id="ARBA00022840"/>
    </source>
</evidence>
<dbReference type="GO" id="GO:0016887">
    <property type="term" value="F:ATP hydrolysis activity"/>
    <property type="evidence" value="ECO:0007669"/>
    <property type="project" value="InterPro"/>
</dbReference>
<dbReference type="SUPFAM" id="SSF52540">
    <property type="entry name" value="P-loop containing nucleoside triphosphate hydrolases"/>
    <property type="match status" value="2"/>
</dbReference>
<feature type="domain" description="ABC transporter" evidence="3">
    <location>
        <begin position="2"/>
        <end position="250"/>
    </location>
</feature>
<dbReference type="RefSeq" id="WP_130020616.1">
    <property type="nucleotide sequence ID" value="NZ_SEWF01000010.1"/>
</dbReference>
<dbReference type="PROSITE" id="PS50893">
    <property type="entry name" value="ABC_TRANSPORTER_2"/>
    <property type="match status" value="2"/>
</dbReference>
<evidence type="ECO:0000256" key="1">
    <source>
        <dbReference type="ARBA" id="ARBA00022741"/>
    </source>
</evidence>
<reference evidence="4 5" key="1">
    <citation type="submission" date="2019-02" db="EMBL/GenBank/DDBJ databases">
        <title>Bacterial novel species Emticicia sp. 17J42-9 isolated from soil.</title>
        <authorList>
            <person name="Jung H.-Y."/>
        </authorList>
    </citation>
    <scope>NUCLEOTIDE SEQUENCE [LARGE SCALE GENOMIC DNA]</scope>
    <source>
        <strain evidence="4 5">17J42-9</strain>
    </source>
</reference>
<protein>
    <submittedName>
        <fullName evidence="4">ATP-binding cassette domain-containing protein</fullName>
    </submittedName>
</protein>
<dbReference type="EMBL" id="SEWF01000010">
    <property type="protein sequence ID" value="RYU96009.1"/>
    <property type="molecule type" value="Genomic_DNA"/>
</dbReference>
<keyword evidence="1" id="KW-0547">Nucleotide-binding</keyword>
<dbReference type="Pfam" id="PF00005">
    <property type="entry name" value="ABC_tran"/>
    <property type="match status" value="2"/>
</dbReference>
<dbReference type="AlphaFoldDB" id="A0A4Q5M1X2"/>
<dbReference type="GO" id="GO:0005524">
    <property type="term" value="F:ATP binding"/>
    <property type="evidence" value="ECO:0007669"/>
    <property type="project" value="UniProtKB-KW"/>
</dbReference>
<proteinExistence type="predicted"/>
<name>A0A4Q5M1X2_9BACT</name>
<evidence type="ECO:0000313" key="5">
    <source>
        <dbReference type="Proteomes" id="UP000293162"/>
    </source>
</evidence>
<accession>A0A4Q5M1X2</accession>
<sequence length="496" mass="56272">MIELNKVSVQKGDRMVLHSINWQIKEKENWAIIGGNGAGKSTLLEVIAGKIFPYKGKAATPHYSEVAFVAKDYSFNRIVQSATQYYQQRFNSIDAENAPTIIEILQNRIKPVGTVNENSIKLPPPGFSAEEITNVASLLKINHLLDRCIVTLSNGETRRALITLSLLRKPKFLLLDNPFIGLDVESRHTLHEVLNQVAQSGIQIIMVSSVKEIPDCITNIVELKEGIVEKLYTQPFQFIHKRTAKDPLLYPEILKKIEHNPSKHDFKYAVNMRNITVTYKNKNVVDGVSWQVKKGEKWALMGSNGSGKSTLLSLITADNPQGYQNDYELFDWKRGTGESIWDIKQRIGYVSPELHLYFNRHTEVWKAVASGLFDSAGLFKKLTPEEHTTVEDYLKLLNIYHLANRKITQLSSGEQRQVFLARALVKNPSLLLLDEPCQGLDYNHMVYFRDLVDELVLALNKTLVYVTHYPDEIPACVAQIIRLENGKTVEMGERKG</sequence>
<dbReference type="InterPro" id="IPR003439">
    <property type="entry name" value="ABC_transporter-like_ATP-bd"/>
</dbReference>
<organism evidence="4 5">
    <name type="scientific">Emticicia agri</name>
    <dbReference type="NCBI Taxonomy" id="2492393"/>
    <lineage>
        <taxon>Bacteria</taxon>
        <taxon>Pseudomonadati</taxon>
        <taxon>Bacteroidota</taxon>
        <taxon>Cytophagia</taxon>
        <taxon>Cytophagales</taxon>
        <taxon>Leadbetterellaceae</taxon>
        <taxon>Emticicia</taxon>
    </lineage>
</organism>
<evidence type="ECO:0000259" key="3">
    <source>
        <dbReference type="PROSITE" id="PS50893"/>
    </source>
</evidence>
<dbReference type="PANTHER" id="PTHR43158:SF2">
    <property type="entry name" value="SKFA PEPTIDE EXPORT ATP-BINDING PROTEIN SKFE"/>
    <property type="match status" value="1"/>
</dbReference>
<comment type="caution">
    <text evidence="4">The sequence shown here is derived from an EMBL/GenBank/DDBJ whole genome shotgun (WGS) entry which is preliminary data.</text>
</comment>
<keyword evidence="2 4" id="KW-0067">ATP-binding</keyword>
<evidence type="ECO:0000313" key="4">
    <source>
        <dbReference type="EMBL" id="RYU96009.1"/>
    </source>
</evidence>
<dbReference type="Gene3D" id="3.40.50.300">
    <property type="entry name" value="P-loop containing nucleotide triphosphate hydrolases"/>
    <property type="match status" value="2"/>
</dbReference>
<dbReference type="InterPro" id="IPR027417">
    <property type="entry name" value="P-loop_NTPase"/>
</dbReference>
<gene>
    <name evidence="4" type="ORF">EWM59_08920</name>
</gene>
<dbReference type="PANTHER" id="PTHR43158">
    <property type="entry name" value="SKFA PEPTIDE EXPORT ATP-BINDING PROTEIN SKFE"/>
    <property type="match status" value="1"/>
</dbReference>
<dbReference type="InterPro" id="IPR003593">
    <property type="entry name" value="AAA+_ATPase"/>
</dbReference>
<dbReference type="SMART" id="SM00382">
    <property type="entry name" value="AAA"/>
    <property type="match status" value="2"/>
</dbReference>
<dbReference type="OrthoDB" id="9789994at2"/>
<feature type="domain" description="ABC transporter" evidence="3">
    <location>
        <begin position="270"/>
        <end position="496"/>
    </location>
</feature>
<dbReference type="Proteomes" id="UP000293162">
    <property type="component" value="Unassembled WGS sequence"/>
</dbReference>